<keyword evidence="1" id="KW-0812">Transmembrane</keyword>
<dbReference type="Proteomes" id="UP001149303">
    <property type="component" value="Unassembled WGS sequence"/>
</dbReference>
<gene>
    <name evidence="2" type="ORF">LCI24_15555</name>
</gene>
<evidence type="ECO:0000313" key="2">
    <source>
        <dbReference type="EMBL" id="MDE1208213.1"/>
    </source>
</evidence>
<dbReference type="Gene3D" id="1.10.287.130">
    <property type="match status" value="1"/>
</dbReference>
<feature type="transmembrane region" description="Helical" evidence="1">
    <location>
        <begin position="115"/>
        <end position="138"/>
    </location>
</feature>
<organism evidence="2 3">
    <name type="scientific">Tenacibaculum larymnensis</name>
    <dbReference type="NCBI Taxonomy" id="2878201"/>
    <lineage>
        <taxon>Bacteria</taxon>
        <taxon>Pseudomonadati</taxon>
        <taxon>Bacteroidota</taxon>
        <taxon>Flavobacteriia</taxon>
        <taxon>Flavobacteriales</taxon>
        <taxon>Flavobacteriaceae</taxon>
        <taxon>Tenacibaculum</taxon>
    </lineage>
</organism>
<dbReference type="EMBL" id="JAIWJY010000013">
    <property type="protein sequence ID" value="MDE1208213.1"/>
    <property type="molecule type" value="Genomic_DNA"/>
</dbReference>
<dbReference type="RefSeq" id="WP_274641200.1">
    <property type="nucleotide sequence ID" value="NZ_JAIWJY010000013.1"/>
</dbReference>
<evidence type="ECO:0008006" key="4">
    <source>
        <dbReference type="Google" id="ProtNLM"/>
    </source>
</evidence>
<dbReference type="AlphaFoldDB" id="A0A9X4EQ83"/>
<dbReference type="InterPro" id="IPR036097">
    <property type="entry name" value="HisK_dim/P_sf"/>
</dbReference>
<dbReference type="SUPFAM" id="SSF47384">
    <property type="entry name" value="Homodimeric domain of signal transducing histidine kinase"/>
    <property type="match status" value="1"/>
</dbReference>
<sequence length="214" mass="24325">MLSQRINQLSFRNVILQNDNRDQLISTLNNWKTAQLAIMNGSEDLKTSKITNRDTYSKLNTGLKIINNTDSIIRKGNLNNASLILINKNVDEFLPLMESIVVDLTEITDQKLSNIVIIEIVLALITIIIIFVEFQLIIKPSYNKIVSQNNRLREIAWKQSHEVRKPIATILGISNAIQNNASMSAEEKNKCLSYLFEATDELDQVINEIVNKTN</sequence>
<comment type="caution">
    <text evidence="2">The sequence shown here is derived from an EMBL/GenBank/DDBJ whole genome shotgun (WGS) entry which is preliminary data.</text>
</comment>
<evidence type="ECO:0000256" key="1">
    <source>
        <dbReference type="SAM" id="Phobius"/>
    </source>
</evidence>
<reference evidence="2" key="1">
    <citation type="submission" date="2021-09" db="EMBL/GenBank/DDBJ databases">
        <authorList>
            <person name="Smyrli M."/>
        </authorList>
    </citation>
    <scope>NUCLEOTIDE SEQUENCE</scope>
    <source>
        <strain evidence="2">LAR25</strain>
    </source>
</reference>
<protein>
    <recommendedName>
        <fullName evidence="4">Signal transduction histidine kinase dimerisation/phosphoacceptor domain-containing protein</fullName>
    </recommendedName>
</protein>
<name>A0A9X4EQ83_9FLAO</name>
<proteinExistence type="predicted"/>
<keyword evidence="1" id="KW-1133">Transmembrane helix</keyword>
<evidence type="ECO:0000313" key="3">
    <source>
        <dbReference type="Proteomes" id="UP001149303"/>
    </source>
</evidence>
<keyword evidence="3" id="KW-1185">Reference proteome</keyword>
<accession>A0A9X4EQ83</accession>
<dbReference type="GO" id="GO:0000155">
    <property type="term" value="F:phosphorelay sensor kinase activity"/>
    <property type="evidence" value="ECO:0007669"/>
    <property type="project" value="InterPro"/>
</dbReference>
<keyword evidence="1" id="KW-0472">Membrane</keyword>